<dbReference type="OrthoDB" id="10477692at2759"/>
<dbReference type="Pfam" id="PF17220">
    <property type="entry name" value="DUF5137"/>
    <property type="match status" value="1"/>
</dbReference>
<organism evidence="2 3">
    <name type="scientific">Zygosaccharomyces mellis</name>
    <dbReference type="NCBI Taxonomy" id="42258"/>
    <lineage>
        <taxon>Eukaryota</taxon>
        <taxon>Fungi</taxon>
        <taxon>Dikarya</taxon>
        <taxon>Ascomycota</taxon>
        <taxon>Saccharomycotina</taxon>
        <taxon>Saccharomycetes</taxon>
        <taxon>Saccharomycetales</taxon>
        <taxon>Saccharomycetaceae</taxon>
        <taxon>Zygosaccharomyces</taxon>
    </lineage>
</organism>
<gene>
    <name evidence="2" type="ORF">ZYGM_000101</name>
</gene>
<dbReference type="AlphaFoldDB" id="A0A4C2E403"/>
<accession>A0A4C2E403</accession>
<evidence type="ECO:0000313" key="3">
    <source>
        <dbReference type="Proteomes" id="UP000301737"/>
    </source>
</evidence>
<dbReference type="Proteomes" id="UP000301737">
    <property type="component" value="Unassembled WGS sequence"/>
</dbReference>
<feature type="region of interest" description="Disordered" evidence="1">
    <location>
        <begin position="57"/>
        <end position="96"/>
    </location>
</feature>
<protein>
    <submittedName>
        <fullName evidence="2">Uncharacterized protein</fullName>
    </submittedName>
</protein>
<dbReference type="EMBL" id="BIMX01000002">
    <property type="protein sequence ID" value="GCE97429.1"/>
    <property type="molecule type" value="Genomic_DNA"/>
</dbReference>
<sequence>MHRVMAGNPVTKVSLVQLVMDYELDDYEVWLLENSNPQGNVTTDSYWQQEIYQRSLPSEPLPKLKPLQGHMEPTKRNSDDTYAPSSTKKPRLIRPS</sequence>
<comment type="caution">
    <text evidence="2">The sequence shown here is derived from an EMBL/GenBank/DDBJ whole genome shotgun (WGS) entry which is preliminary data.</text>
</comment>
<reference evidence="2 3" key="1">
    <citation type="submission" date="2019-01" db="EMBL/GenBank/DDBJ databases">
        <title>Draft Genome Sequencing of Zygosaccharomyces mellis Ca-7.</title>
        <authorList>
            <person name="Shiwa Y."/>
            <person name="Kanesaki Y."/>
            <person name="Ishige T."/>
            <person name="Mura K."/>
            <person name="Hori T."/>
            <person name="Tamura T."/>
        </authorList>
    </citation>
    <scope>NUCLEOTIDE SEQUENCE [LARGE SCALE GENOMIC DNA]</scope>
    <source>
        <strain evidence="2 3">Ca-7</strain>
    </source>
</reference>
<evidence type="ECO:0000256" key="1">
    <source>
        <dbReference type="SAM" id="MobiDB-lite"/>
    </source>
</evidence>
<name>A0A4C2E403_9SACH</name>
<proteinExistence type="predicted"/>
<keyword evidence="3" id="KW-1185">Reference proteome</keyword>
<evidence type="ECO:0000313" key="2">
    <source>
        <dbReference type="EMBL" id="GCE97429.1"/>
    </source>
</evidence>
<dbReference type="InterPro" id="IPR033775">
    <property type="entry name" value="DUF5137"/>
</dbReference>